<dbReference type="Proteomes" id="UP000193986">
    <property type="component" value="Unassembled WGS sequence"/>
</dbReference>
<feature type="signal peptide" evidence="1">
    <location>
        <begin position="1"/>
        <end position="21"/>
    </location>
</feature>
<evidence type="ECO:0000256" key="1">
    <source>
        <dbReference type="SAM" id="SignalP"/>
    </source>
</evidence>
<name>A0A1Y2BH20_9TREE</name>
<keyword evidence="3" id="KW-1185">Reference proteome</keyword>
<evidence type="ECO:0000313" key="3">
    <source>
        <dbReference type="Proteomes" id="UP000193986"/>
    </source>
</evidence>
<protein>
    <recommendedName>
        <fullName evidence="4">Ser-Thr-rich glycosyl-phosphatidyl-inositol-anchored membrane family-domain-containing protein</fullName>
    </recommendedName>
</protein>
<gene>
    <name evidence="2" type="ORF">BCR39DRAFT_236414</name>
</gene>
<evidence type="ECO:0008006" key="4">
    <source>
        <dbReference type="Google" id="ProtNLM"/>
    </source>
</evidence>
<reference evidence="2 3" key="1">
    <citation type="submission" date="2016-07" db="EMBL/GenBank/DDBJ databases">
        <title>Pervasive Adenine N6-methylation of Active Genes in Fungi.</title>
        <authorList>
            <consortium name="DOE Joint Genome Institute"/>
            <person name="Mondo S.J."/>
            <person name="Dannebaum R.O."/>
            <person name="Kuo R.C."/>
            <person name="Labutti K."/>
            <person name="Haridas S."/>
            <person name="Kuo A."/>
            <person name="Salamov A."/>
            <person name="Ahrendt S.R."/>
            <person name="Lipzen A."/>
            <person name="Sullivan W."/>
            <person name="Andreopoulos W.B."/>
            <person name="Clum A."/>
            <person name="Lindquist E."/>
            <person name="Daum C."/>
            <person name="Ramamoorthy G.K."/>
            <person name="Gryganskyi A."/>
            <person name="Culley D."/>
            <person name="Magnuson J.K."/>
            <person name="James T.Y."/>
            <person name="O'Malley M.A."/>
            <person name="Stajich J.E."/>
            <person name="Spatafora J.W."/>
            <person name="Visel A."/>
            <person name="Grigoriev I.V."/>
        </authorList>
    </citation>
    <scope>NUCLEOTIDE SEQUENCE [LARGE SCALE GENOMIC DNA]</scope>
    <source>
        <strain evidence="2 3">68-887.2</strain>
    </source>
</reference>
<feature type="chain" id="PRO_5011965720" description="Ser-Thr-rich glycosyl-phosphatidyl-inositol-anchored membrane family-domain-containing protein" evidence="1">
    <location>
        <begin position="22"/>
        <end position="124"/>
    </location>
</feature>
<dbReference type="STRING" id="71784.A0A1Y2BH20"/>
<dbReference type="Gene3D" id="2.60.40.10">
    <property type="entry name" value="Immunoglobulins"/>
    <property type="match status" value="1"/>
</dbReference>
<dbReference type="OrthoDB" id="2562918at2759"/>
<accession>A0A1Y2BH20</accession>
<dbReference type="InParanoid" id="A0A1Y2BH20"/>
<dbReference type="InterPro" id="IPR013783">
    <property type="entry name" value="Ig-like_fold"/>
</dbReference>
<sequence length="124" mass="12754">MLRTIITPLVLLLSLSSSVLASPLPSIAGQAVSKVPFELTAPSSLSQCNPATFSWTPTQGPYSITLTSSDEAIIIPSHAQATWMVDLAVGTEVVLTVTDGAGQTASSKSFVVGQGSDACMGEDE</sequence>
<organism evidence="2 3">
    <name type="scientific">Naematelia encephala</name>
    <dbReference type="NCBI Taxonomy" id="71784"/>
    <lineage>
        <taxon>Eukaryota</taxon>
        <taxon>Fungi</taxon>
        <taxon>Dikarya</taxon>
        <taxon>Basidiomycota</taxon>
        <taxon>Agaricomycotina</taxon>
        <taxon>Tremellomycetes</taxon>
        <taxon>Tremellales</taxon>
        <taxon>Naemateliaceae</taxon>
        <taxon>Naematelia</taxon>
    </lineage>
</organism>
<comment type="caution">
    <text evidence="2">The sequence shown here is derived from an EMBL/GenBank/DDBJ whole genome shotgun (WGS) entry which is preliminary data.</text>
</comment>
<dbReference type="AlphaFoldDB" id="A0A1Y2BH20"/>
<keyword evidence="1" id="KW-0732">Signal</keyword>
<evidence type="ECO:0000313" key="2">
    <source>
        <dbReference type="EMBL" id="ORY34101.1"/>
    </source>
</evidence>
<proteinExistence type="predicted"/>
<dbReference type="EMBL" id="MCFC01000004">
    <property type="protein sequence ID" value="ORY34101.1"/>
    <property type="molecule type" value="Genomic_DNA"/>
</dbReference>